<feature type="transmembrane region" description="Helical" evidence="6">
    <location>
        <begin position="238"/>
        <end position="258"/>
    </location>
</feature>
<feature type="transmembrane region" description="Helical" evidence="6">
    <location>
        <begin position="12"/>
        <end position="29"/>
    </location>
</feature>
<accession>A0AAE2YRG7</accession>
<feature type="transmembrane region" description="Helical" evidence="6">
    <location>
        <begin position="209"/>
        <end position="232"/>
    </location>
</feature>
<evidence type="ECO:0000256" key="1">
    <source>
        <dbReference type="ARBA" id="ARBA00004141"/>
    </source>
</evidence>
<evidence type="ECO:0000256" key="2">
    <source>
        <dbReference type="ARBA" id="ARBA00009773"/>
    </source>
</evidence>
<evidence type="ECO:0000256" key="6">
    <source>
        <dbReference type="SAM" id="Phobius"/>
    </source>
</evidence>
<feature type="transmembrane region" description="Helical" evidence="6">
    <location>
        <begin position="308"/>
        <end position="335"/>
    </location>
</feature>
<organism evidence="7 8">
    <name type="scientific">Igneacidithiobacillus copahuensis</name>
    <dbReference type="NCBI Taxonomy" id="2724909"/>
    <lineage>
        <taxon>Bacteria</taxon>
        <taxon>Pseudomonadati</taxon>
        <taxon>Pseudomonadota</taxon>
        <taxon>Acidithiobacillia</taxon>
        <taxon>Acidithiobacillales</taxon>
        <taxon>Acidithiobacillaceae</taxon>
        <taxon>Igneacidithiobacillus</taxon>
    </lineage>
</organism>
<dbReference type="Proteomes" id="UP001197378">
    <property type="component" value="Unassembled WGS sequence"/>
</dbReference>
<comment type="caution">
    <text evidence="7">The sequence shown here is derived from an EMBL/GenBank/DDBJ whole genome shotgun (WGS) entry which is preliminary data.</text>
</comment>
<dbReference type="GO" id="GO:0016020">
    <property type="term" value="C:membrane"/>
    <property type="evidence" value="ECO:0007669"/>
    <property type="project" value="UniProtKB-SubCell"/>
</dbReference>
<dbReference type="InterPro" id="IPR002549">
    <property type="entry name" value="AI-2E-like"/>
</dbReference>
<feature type="transmembrane region" description="Helical" evidence="6">
    <location>
        <begin position="65"/>
        <end position="89"/>
    </location>
</feature>
<reference evidence="7" key="1">
    <citation type="journal article" date="2021" name="ISME J.">
        <title>Genomic evolution of the class Acidithiobacillia: deep-branching Proteobacteria living in extreme acidic conditions.</title>
        <authorList>
            <person name="Moya-Beltran A."/>
            <person name="Beard S."/>
            <person name="Rojas-Villalobos C."/>
            <person name="Issotta F."/>
            <person name="Gallardo Y."/>
            <person name="Ulloa R."/>
            <person name="Giaveno A."/>
            <person name="Degli Esposti M."/>
            <person name="Johnson D.B."/>
            <person name="Quatrini R."/>
        </authorList>
    </citation>
    <scope>NUCLEOTIDE SEQUENCE</scope>
    <source>
        <strain evidence="7">VAN18-1</strain>
    </source>
</reference>
<keyword evidence="3 6" id="KW-0812">Transmembrane</keyword>
<keyword evidence="8" id="KW-1185">Reference proteome</keyword>
<feature type="transmembrane region" description="Helical" evidence="6">
    <location>
        <begin position="35"/>
        <end position="53"/>
    </location>
</feature>
<dbReference type="AlphaFoldDB" id="A0AAE2YRG7"/>
<gene>
    <name evidence="7" type="ORF">HFQ13_09750</name>
</gene>
<dbReference type="PANTHER" id="PTHR21716">
    <property type="entry name" value="TRANSMEMBRANE PROTEIN"/>
    <property type="match status" value="1"/>
</dbReference>
<evidence type="ECO:0000313" key="7">
    <source>
        <dbReference type="EMBL" id="MBU2788475.1"/>
    </source>
</evidence>
<evidence type="ECO:0000313" key="8">
    <source>
        <dbReference type="Proteomes" id="UP001197378"/>
    </source>
</evidence>
<keyword evidence="5 6" id="KW-0472">Membrane</keyword>
<feature type="transmembrane region" description="Helical" evidence="6">
    <location>
        <begin position="270"/>
        <end position="288"/>
    </location>
</feature>
<keyword evidence="4 6" id="KW-1133">Transmembrane helix</keyword>
<name>A0AAE2YRG7_9PROT</name>
<evidence type="ECO:0000256" key="4">
    <source>
        <dbReference type="ARBA" id="ARBA00022989"/>
    </source>
</evidence>
<evidence type="ECO:0000256" key="3">
    <source>
        <dbReference type="ARBA" id="ARBA00022692"/>
    </source>
</evidence>
<evidence type="ECO:0000256" key="5">
    <source>
        <dbReference type="ARBA" id="ARBA00023136"/>
    </source>
</evidence>
<protein>
    <submittedName>
        <fullName evidence="7">AI-2E family transporter</fullName>
    </submittedName>
</protein>
<dbReference type="Pfam" id="PF01594">
    <property type="entry name" value="AI-2E_transport"/>
    <property type="match status" value="1"/>
</dbReference>
<comment type="similarity">
    <text evidence="2">Belongs to the autoinducer-2 exporter (AI-2E) (TC 2.A.86) family.</text>
</comment>
<comment type="subcellular location">
    <subcellularLocation>
        <location evidence="1">Membrane</location>
        <topology evidence="1">Multi-pass membrane protein</topology>
    </subcellularLocation>
</comment>
<proteinExistence type="inferred from homology"/>
<feature type="transmembrane region" description="Helical" evidence="6">
    <location>
        <begin position="149"/>
        <end position="174"/>
    </location>
</feature>
<dbReference type="RefSeq" id="WP_215871053.1">
    <property type="nucleotide sequence ID" value="NZ_JAAXYO010000152.1"/>
</dbReference>
<dbReference type="EMBL" id="JAAXYO010000152">
    <property type="protein sequence ID" value="MBU2788475.1"/>
    <property type="molecule type" value="Genomic_DNA"/>
</dbReference>
<sequence length="352" mass="39152">MRLADLAVRDLLRIASVAFLLAVFAFLVWRVMAPFFGVLAWTSIIVYVTWPLRRWLCRRLPPWPTAVLMTLFFSLVFLLPFLFLSFHLFHELQALLQNWSTADAQWHPLAEIQKNPWLAKIWNSVPLAWRANLHAGALSPDLNAWAARVGIFAGGLGKALGSLGMIWISSLVFYRHGETFLRQGQEVFASLLGPQFPQYLATVGNTLRAVVYGIFATAIAQGLLAGLGYWVSGMPAPVLLTFLTMIFSLIPFGTPLVWGAASIWLLWQGHYYAGVGLFLWGALVVSWVDNLIRPWVISAAVHLPFLLVMFGVLGGIIAFGFLGIFLGPVLLAVALNLWQRYVRSLQTVASDS</sequence>
<dbReference type="PANTHER" id="PTHR21716:SF4">
    <property type="entry name" value="TRANSMEMBRANE PROTEIN 245"/>
    <property type="match status" value="1"/>
</dbReference>